<dbReference type="EMBL" id="VUOB01000093">
    <property type="protein sequence ID" value="KAA2250120.1"/>
    <property type="molecule type" value="Genomic_DNA"/>
</dbReference>
<gene>
    <name evidence="1" type="ORF">F0L68_38915</name>
</gene>
<proteinExistence type="predicted"/>
<accession>A0A5B2WHA2</accession>
<comment type="caution">
    <text evidence="1">The sequence shown here is derived from an EMBL/GenBank/DDBJ whole genome shotgun (WGS) entry which is preliminary data.</text>
</comment>
<evidence type="ECO:0000313" key="1">
    <source>
        <dbReference type="EMBL" id="KAA2250120.1"/>
    </source>
</evidence>
<sequence length="138" mass="15358">MQNTMTQTQAAQRVEEHARRALAVLPRQARPELLIAETTQCDDPTDNGPLGRVIASVEYQVHDLPPAGFGEDFDALRTWWEANDFRVLADERPANPYLWVEHTGDGFRLALKANDLGELYLTGSSPCVWPDGTPAPTE</sequence>
<organism evidence="1 2">
    <name type="scientific">Solihabitans fulvus</name>
    <dbReference type="NCBI Taxonomy" id="1892852"/>
    <lineage>
        <taxon>Bacteria</taxon>
        <taxon>Bacillati</taxon>
        <taxon>Actinomycetota</taxon>
        <taxon>Actinomycetes</taxon>
        <taxon>Pseudonocardiales</taxon>
        <taxon>Pseudonocardiaceae</taxon>
        <taxon>Solihabitans</taxon>
    </lineage>
</organism>
<name>A0A5B2WHA2_9PSEU</name>
<dbReference type="Proteomes" id="UP000323454">
    <property type="component" value="Unassembled WGS sequence"/>
</dbReference>
<keyword evidence="2" id="KW-1185">Reference proteome</keyword>
<reference evidence="1 2" key="1">
    <citation type="submission" date="2019-09" db="EMBL/GenBank/DDBJ databases">
        <title>Goodfellowia gen. nov., a new genus of the Pseudonocardineae related to Actinoalloteichus, containing Goodfellowia coeruleoviolacea gen. nov., comb. nov. gen. nov., comb. nov.</title>
        <authorList>
            <person name="Labeda D."/>
        </authorList>
    </citation>
    <scope>NUCLEOTIDE SEQUENCE [LARGE SCALE GENOMIC DNA]</scope>
    <source>
        <strain evidence="1 2">AN110305</strain>
    </source>
</reference>
<reference evidence="1 2" key="2">
    <citation type="submission" date="2019-09" db="EMBL/GenBank/DDBJ databases">
        <authorList>
            <person name="Jin C."/>
        </authorList>
    </citation>
    <scope>NUCLEOTIDE SEQUENCE [LARGE SCALE GENOMIC DNA]</scope>
    <source>
        <strain evidence="1 2">AN110305</strain>
    </source>
</reference>
<protein>
    <submittedName>
        <fullName evidence="1">Uncharacterized protein</fullName>
    </submittedName>
</protein>
<evidence type="ECO:0000313" key="2">
    <source>
        <dbReference type="Proteomes" id="UP000323454"/>
    </source>
</evidence>
<dbReference type="OrthoDB" id="3531020at2"/>
<dbReference type="AlphaFoldDB" id="A0A5B2WHA2"/>
<dbReference type="RefSeq" id="WP_149854938.1">
    <property type="nucleotide sequence ID" value="NZ_VUOB01000093.1"/>
</dbReference>